<feature type="signal peptide" evidence="1">
    <location>
        <begin position="1"/>
        <end position="23"/>
    </location>
</feature>
<keyword evidence="3" id="KW-1185">Reference proteome</keyword>
<sequence>MARIRTLAGGIAAWIAVSTSAAAAPLSWFDSQATLTAWYATQLNSGGNIYAPPSSANAVTNLTSNWYARSVPAPVAAPVARTTSTYATVVPAATSNVSVLPAPVAAAAPTVTAASITPTSSSTTPAALSYTPQATFGSSTGKADAFINLGGQPYAEASSLTVGDAKPWYQSPAAASAFGGTPTADQQAGFTQDVLNKVEKTFQLSGLNVNLTADPNVPASHTMSVVSGASYGPNANAIGITDVGNNGFTFIDKLNYATNEDQLSWAVAHNVSHELMHAFGIGQHPDQTGDFIDAATANWNLLTDPNTTFSPSAVALLKSQSASGVDAGSIGAEVMKSGLLAAQEDAFNVDGDQVLAAPVPEPATLAVWVVAGLGGGLVLRRRNARQAA</sequence>
<evidence type="ECO:0000256" key="1">
    <source>
        <dbReference type="SAM" id="SignalP"/>
    </source>
</evidence>
<protein>
    <submittedName>
        <fullName evidence="2">PEP-CTERM sorting domain-containing protein</fullName>
    </submittedName>
</protein>
<gene>
    <name evidence="2" type="ORF">PZE19_03215</name>
</gene>
<name>A0ABT6F5T0_9BACT</name>
<dbReference type="EMBL" id="JARRAG010000001">
    <property type="protein sequence ID" value="MDG3002788.1"/>
    <property type="molecule type" value="Genomic_DNA"/>
</dbReference>
<comment type="caution">
    <text evidence="2">The sequence shown here is derived from an EMBL/GenBank/DDBJ whole genome shotgun (WGS) entry which is preliminary data.</text>
</comment>
<accession>A0ABT6F5T0</accession>
<feature type="chain" id="PRO_5047491875" evidence="1">
    <location>
        <begin position="24"/>
        <end position="388"/>
    </location>
</feature>
<dbReference type="RefSeq" id="WP_277859152.1">
    <property type="nucleotide sequence ID" value="NZ_JARRAG010000001.1"/>
</dbReference>
<dbReference type="Proteomes" id="UP001216907">
    <property type="component" value="Unassembled WGS sequence"/>
</dbReference>
<evidence type="ECO:0000313" key="2">
    <source>
        <dbReference type="EMBL" id="MDG3002788.1"/>
    </source>
</evidence>
<keyword evidence="1" id="KW-0732">Signal</keyword>
<reference evidence="2 3" key="1">
    <citation type="submission" date="2023-03" db="EMBL/GenBank/DDBJ databases">
        <title>Paludisphaera mucosa sp. nov. a novel planctomycete from northern fen.</title>
        <authorList>
            <person name="Ivanova A."/>
        </authorList>
    </citation>
    <scope>NUCLEOTIDE SEQUENCE [LARGE SCALE GENOMIC DNA]</scope>
    <source>
        <strain evidence="2 3">Pla2</strain>
    </source>
</reference>
<organism evidence="2 3">
    <name type="scientific">Paludisphaera mucosa</name>
    <dbReference type="NCBI Taxonomy" id="3030827"/>
    <lineage>
        <taxon>Bacteria</taxon>
        <taxon>Pseudomonadati</taxon>
        <taxon>Planctomycetota</taxon>
        <taxon>Planctomycetia</taxon>
        <taxon>Isosphaerales</taxon>
        <taxon>Isosphaeraceae</taxon>
        <taxon>Paludisphaera</taxon>
    </lineage>
</organism>
<proteinExistence type="predicted"/>
<evidence type="ECO:0000313" key="3">
    <source>
        <dbReference type="Proteomes" id="UP001216907"/>
    </source>
</evidence>
<dbReference type="SUPFAM" id="SSF55486">
    <property type="entry name" value="Metalloproteases ('zincins'), catalytic domain"/>
    <property type="match status" value="1"/>
</dbReference>